<evidence type="ECO:0000313" key="1">
    <source>
        <dbReference type="EMBL" id="WDF81796.1"/>
    </source>
</evidence>
<protein>
    <submittedName>
        <fullName evidence="1">Uncharacterized protein</fullName>
    </submittedName>
</protein>
<accession>A0ABY7WNU6</accession>
<evidence type="ECO:0000313" key="2">
    <source>
        <dbReference type="Proteomes" id="UP001220377"/>
    </source>
</evidence>
<dbReference type="Proteomes" id="UP001220377">
    <property type="component" value="Chromosome"/>
</dbReference>
<dbReference type="EMBL" id="CP117884">
    <property type="protein sequence ID" value="WDF81796.1"/>
    <property type="molecule type" value="Genomic_DNA"/>
</dbReference>
<reference evidence="1 2" key="1">
    <citation type="submission" date="2023-02" db="EMBL/GenBank/DDBJ databases">
        <title>Genome sequence of Lacticaseibacillus sp. KACC 23028.</title>
        <authorList>
            <person name="Kim S."/>
            <person name="Heo J."/>
            <person name="Kwon S.-W."/>
        </authorList>
    </citation>
    <scope>NUCLEOTIDE SEQUENCE [LARGE SCALE GENOMIC DNA]</scope>
    <source>
        <strain evidence="1 2">KACC 23028</strain>
    </source>
</reference>
<name>A0ABY7WNU6_9LACO</name>
<sequence>MKKVEFISQGDKEYRVDVDGDEYGKLVFDYERNDEESTHPLWILWPNAIDDAVSYSDDLKETEEDITDEIQSYED</sequence>
<organism evidence="1 2">
    <name type="scientific">Lacticaseibacillus pabuli</name>
    <dbReference type="NCBI Taxonomy" id="3025672"/>
    <lineage>
        <taxon>Bacteria</taxon>
        <taxon>Bacillati</taxon>
        <taxon>Bacillota</taxon>
        <taxon>Bacilli</taxon>
        <taxon>Lactobacillales</taxon>
        <taxon>Lactobacillaceae</taxon>
        <taxon>Lacticaseibacillus</taxon>
    </lineage>
</organism>
<gene>
    <name evidence="1" type="ORF">PQ472_07640</name>
</gene>
<dbReference type="RefSeq" id="WP_274258792.1">
    <property type="nucleotide sequence ID" value="NZ_CP117884.1"/>
</dbReference>
<proteinExistence type="predicted"/>
<keyword evidence="2" id="KW-1185">Reference proteome</keyword>